<sequence length="500" mass="56571">MDARSQHLLGAAGPWIRGSRETGDWEAARDFTVEDANTVCELVHRNESLVVEKRRYLLSVLQGQDGRVKRVKRPEFMEELFMAESDVRGDENRNSFEKTRPRMKKLVKNNLPAYLADMDNENNSYHQLSQILTNPSSYLSDCMSLATPVKPRLLSSLVQALDELDALPLQALVAMKRKLKGKSRSPRFELECQASTRQEFFEKNDVMNALWSLEKMRHDTLKLLHPMLCYGSKEKREHTKFRITVRKYLLECLFECDEGNLPEKALQVIAFFDRMSRHQHMLTEEKKEVEVESVLNLSSNLRAIGCYDVAGDPINDQLMNSGSACISDDQLINLDHHDLSEDNDFVLTETNYFDFCPQQNIDEPCSSNSLHNTAVVSSRHSRDTEAAVSMMDSHLNKAVASVETASCSKDLHELCDETAVMAHKLIGQIIESSLRADTKEVDECTRGYLRGGSVSQGPQAPAVEDTQSADIMINAVKTLFPNLSESCFEKVRRILNGGEQ</sequence>
<dbReference type="EMBL" id="CAJGYO010000004">
    <property type="protein sequence ID" value="CAD6225796.1"/>
    <property type="molecule type" value="Genomic_DNA"/>
</dbReference>
<dbReference type="AlphaFoldDB" id="A0A811NJX9"/>
<organism evidence="1 2">
    <name type="scientific">Miscanthus lutarioriparius</name>
    <dbReference type="NCBI Taxonomy" id="422564"/>
    <lineage>
        <taxon>Eukaryota</taxon>
        <taxon>Viridiplantae</taxon>
        <taxon>Streptophyta</taxon>
        <taxon>Embryophyta</taxon>
        <taxon>Tracheophyta</taxon>
        <taxon>Spermatophyta</taxon>
        <taxon>Magnoliopsida</taxon>
        <taxon>Liliopsida</taxon>
        <taxon>Poales</taxon>
        <taxon>Poaceae</taxon>
        <taxon>PACMAD clade</taxon>
        <taxon>Panicoideae</taxon>
        <taxon>Andropogonodae</taxon>
        <taxon>Andropogoneae</taxon>
        <taxon>Saccharinae</taxon>
        <taxon>Miscanthus</taxon>
    </lineage>
</organism>
<evidence type="ECO:0000313" key="2">
    <source>
        <dbReference type="Proteomes" id="UP000604825"/>
    </source>
</evidence>
<evidence type="ECO:0000313" key="1">
    <source>
        <dbReference type="EMBL" id="CAD6225796.1"/>
    </source>
</evidence>
<comment type="caution">
    <text evidence="1">The sequence shown here is derived from an EMBL/GenBank/DDBJ whole genome shotgun (WGS) entry which is preliminary data.</text>
</comment>
<dbReference type="OrthoDB" id="767974at2759"/>
<keyword evidence="2" id="KW-1185">Reference proteome</keyword>
<dbReference type="Proteomes" id="UP000604825">
    <property type="component" value="Unassembled WGS sequence"/>
</dbReference>
<gene>
    <name evidence="1" type="ORF">NCGR_LOCUS17747</name>
</gene>
<name>A0A811NJX9_9POAL</name>
<proteinExistence type="predicted"/>
<accession>A0A811NJX9</accession>
<dbReference type="PANTHER" id="PTHR36071">
    <property type="entry name" value="DNA DOUBLE-STRAND BREAK REPAIR PROTEIN"/>
    <property type="match status" value="1"/>
</dbReference>
<dbReference type="PANTHER" id="PTHR36071:SF1">
    <property type="entry name" value="DNA DOUBLE-STRAND BREAK REPAIR PROTEIN"/>
    <property type="match status" value="1"/>
</dbReference>
<protein>
    <submittedName>
        <fullName evidence="1">Uncharacterized protein</fullName>
    </submittedName>
</protein>
<reference evidence="1" key="1">
    <citation type="submission" date="2020-10" db="EMBL/GenBank/DDBJ databases">
        <authorList>
            <person name="Han B."/>
            <person name="Lu T."/>
            <person name="Zhao Q."/>
            <person name="Huang X."/>
            <person name="Zhao Y."/>
        </authorList>
    </citation>
    <scope>NUCLEOTIDE SEQUENCE</scope>
</reference>